<evidence type="ECO:0000256" key="2">
    <source>
        <dbReference type="ARBA" id="ARBA00022741"/>
    </source>
</evidence>
<dbReference type="InterPro" id="IPR006204">
    <property type="entry name" value="GHMP_kinase_N_dom"/>
</dbReference>
<dbReference type="Gene3D" id="3.30.230.120">
    <property type="match status" value="1"/>
</dbReference>
<dbReference type="PROSITE" id="PS00627">
    <property type="entry name" value="GHMP_KINASES_ATP"/>
    <property type="match status" value="1"/>
</dbReference>
<dbReference type="PRINTS" id="PR00960">
    <property type="entry name" value="LMBPPROTEIN"/>
</dbReference>
<keyword evidence="1" id="KW-0808">Transferase</keyword>
<keyword evidence="3 8" id="KW-0418">Kinase</keyword>
<evidence type="ECO:0000256" key="4">
    <source>
        <dbReference type="ARBA" id="ARBA00022840"/>
    </source>
</evidence>
<dbReference type="InterPro" id="IPR020568">
    <property type="entry name" value="Ribosomal_Su5_D2-typ_SF"/>
</dbReference>
<reference evidence="8 9" key="1">
    <citation type="submission" date="2018-11" db="EMBL/GenBank/DDBJ databases">
        <authorList>
            <person name="Li F."/>
        </authorList>
    </citation>
    <scope>NUCLEOTIDE SEQUENCE [LARGE SCALE GENOMIC DNA]</scope>
    <source>
        <strain evidence="8 9">Gsoil 818</strain>
    </source>
</reference>
<dbReference type="SUPFAM" id="SSF54211">
    <property type="entry name" value="Ribosomal protein S5 domain 2-like"/>
    <property type="match status" value="1"/>
</dbReference>
<keyword evidence="4" id="KW-0067">ATP-binding</keyword>
<dbReference type="InterPro" id="IPR052203">
    <property type="entry name" value="GHMP_Kinase-Related"/>
</dbReference>
<dbReference type="Proteomes" id="UP000279994">
    <property type="component" value="Unassembled WGS sequence"/>
</dbReference>
<protein>
    <submittedName>
        <fullName evidence="8">Galactokinase</fullName>
    </submittedName>
</protein>
<evidence type="ECO:0000256" key="5">
    <source>
        <dbReference type="ARBA" id="ARBA00038121"/>
    </source>
</evidence>
<dbReference type="AlphaFoldDB" id="A0A3N0GNK9"/>
<keyword evidence="2" id="KW-0547">Nucleotide-binding</keyword>
<dbReference type="InterPro" id="IPR006203">
    <property type="entry name" value="GHMP_knse_ATP-bd_CS"/>
</dbReference>
<dbReference type="GO" id="GO:0050201">
    <property type="term" value="F:fucokinase activity"/>
    <property type="evidence" value="ECO:0007669"/>
    <property type="project" value="TreeGrafter"/>
</dbReference>
<dbReference type="EMBL" id="RJSF01000040">
    <property type="protein sequence ID" value="RNM13796.1"/>
    <property type="molecule type" value="Genomic_DNA"/>
</dbReference>
<dbReference type="Pfam" id="PF08544">
    <property type="entry name" value="GHMP_kinases_C"/>
    <property type="match status" value="1"/>
</dbReference>
<dbReference type="InterPro" id="IPR036554">
    <property type="entry name" value="GHMP_kinase_C_sf"/>
</dbReference>
<evidence type="ECO:0000313" key="9">
    <source>
        <dbReference type="Proteomes" id="UP000279994"/>
    </source>
</evidence>
<accession>A0A3N0GNK9</accession>
<dbReference type="InterPro" id="IPR013750">
    <property type="entry name" value="GHMP_kinase_C_dom"/>
</dbReference>
<dbReference type="InterPro" id="IPR014606">
    <property type="entry name" value="Heptose_7-P_kinase"/>
</dbReference>
<dbReference type="SUPFAM" id="SSF55060">
    <property type="entry name" value="GHMP Kinase, C-terminal domain"/>
    <property type="match status" value="1"/>
</dbReference>
<dbReference type="GO" id="GO:0005524">
    <property type="term" value="F:ATP binding"/>
    <property type="evidence" value="ECO:0007669"/>
    <property type="project" value="UniProtKB-KW"/>
</dbReference>
<comment type="caution">
    <text evidence="8">The sequence shown here is derived from an EMBL/GenBank/DDBJ whole genome shotgun (WGS) entry which is preliminary data.</text>
</comment>
<keyword evidence="9" id="KW-1185">Reference proteome</keyword>
<sequence length="326" mass="35721">MLITRTPLRITLGGGGTDLPSYYQEHGGMVVSAAINKHIYISVNRTFTDDYFLKYSQLERVDKVAQIEHPIVREVLSIHDIGPSVEIVSTADIPAGTGLGSSGSFTVGLLKAVHAVQRNHVSAADLASEACEIEIDRLGRRVGKQDQYVASFGGITRFDFNPDGTVGVEPARLSADTVADLEQHLLMFFTGYSRAADEVLAEQDRKSKDGDAEMIDNLHFVKDLGLRQLAALEADRTDVFADLMHEHWLNKKKRSTSMSNDRIDHLYRVGRDHGALGGKLVGAGAGGFLMFYAADTRRLRAAMREEGMAELRFGVDQGGSTVLVRE</sequence>
<proteinExistence type="inferred from homology"/>
<dbReference type="PANTHER" id="PTHR32463:SF0">
    <property type="entry name" value="L-FUCOSE KINASE"/>
    <property type="match status" value="1"/>
</dbReference>
<dbReference type="GO" id="GO:0042352">
    <property type="term" value="P:GDP-L-fucose salvage"/>
    <property type="evidence" value="ECO:0007669"/>
    <property type="project" value="TreeGrafter"/>
</dbReference>
<dbReference type="Pfam" id="PF00288">
    <property type="entry name" value="GHMP_kinases_N"/>
    <property type="match status" value="1"/>
</dbReference>
<name>A0A3N0GNK9_9ACTN</name>
<comment type="similarity">
    <text evidence="5">Belongs to the GHMP kinase family.</text>
</comment>
<feature type="domain" description="GHMP kinase N-terminal" evidence="6">
    <location>
        <begin position="81"/>
        <end position="154"/>
    </location>
</feature>
<evidence type="ECO:0000256" key="3">
    <source>
        <dbReference type="ARBA" id="ARBA00022777"/>
    </source>
</evidence>
<dbReference type="PANTHER" id="PTHR32463">
    <property type="entry name" value="L-FUCOSE KINASE"/>
    <property type="match status" value="1"/>
</dbReference>
<evidence type="ECO:0000256" key="1">
    <source>
        <dbReference type="ARBA" id="ARBA00022679"/>
    </source>
</evidence>
<dbReference type="InterPro" id="IPR001174">
    <property type="entry name" value="HddA/FKP"/>
</dbReference>
<dbReference type="OrthoDB" id="9812992at2"/>
<dbReference type="RefSeq" id="WP_123223203.1">
    <property type="nucleotide sequence ID" value="NZ_RJSF01000040.1"/>
</dbReference>
<evidence type="ECO:0000313" key="8">
    <source>
        <dbReference type="EMBL" id="RNM13796.1"/>
    </source>
</evidence>
<organism evidence="8 9">
    <name type="scientific">Nocardioides pocheonensis</name>
    <dbReference type="NCBI Taxonomy" id="661485"/>
    <lineage>
        <taxon>Bacteria</taxon>
        <taxon>Bacillati</taxon>
        <taxon>Actinomycetota</taxon>
        <taxon>Actinomycetes</taxon>
        <taxon>Propionibacteriales</taxon>
        <taxon>Nocardioidaceae</taxon>
        <taxon>Nocardioides</taxon>
    </lineage>
</organism>
<gene>
    <name evidence="8" type="ORF">EFL26_12560</name>
</gene>
<evidence type="ECO:0000259" key="6">
    <source>
        <dbReference type="Pfam" id="PF00288"/>
    </source>
</evidence>
<feature type="domain" description="GHMP kinase C-terminal" evidence="7">
    <location>
        <begin position="230"/>
        <end position="306"/>
    </location>
</feature>
<evidence type="ECO:0000259" key="7">
    <source>
        <dbReference type="Pfam" id="PF08544"/>
    </source>
</evidence>
<dbReference type="PIRSF" id="PIRSF036406">
    <property type="entry name" value="Hept_kin"/>
    <property type="match status" value="1"/>
</dbReference>